<protein>
    <submittedName>
        <fullName evidence="1">Uncharacterized protein</fullName>
    </submittedName>
</protein>
<evidence type="ECO:0000313" key="2">
    <source>
        <dbReference type="Proteomes" id="UP001589575"/>
    </source>
</evidence>
<accession>A0ABV5FTN9</accession>
<organism evidence="1 2">
    <name type="scientific">Citricoccus parietis</name>
    <dbReference type="NCBI Taxonomy" id="592307"/>
    <lineage>
        <taxon>Bacteria</taxon>
        <taxon>Bacillati</taxon>
        <taxon>Actinomycetota</taxon>
        <taxon>Actinomycetes</taxon>
        <taxon>Micrococcales</taxon>
        <taxon>Micrococcaceae</taxon>
        <taxon>Citricoccus</taxon>
    </lineage>
</organism>
<dbReference type="EMBL" id="JBHMFI010000001">
    <property type="protein sequence ID" value="MFB9069829.1"/>
    <property type="molecule type" value="Genomic_DNA"/>
</dbReference>
<dbReference type="Proteomes" id="UP001589575">
    <property type="component" value="Unassembled WGS sequence"/>
</dbReference>
<comment type="caution">
    <text evidence="1">The sequence shown here is derived from an EMBL/GenBank/DDBJ whole genome shotgun (WGS) entry which is preliminary data.</text>
</comment>
<proteinExistence type="predicted"/>
<keyword evidence="2" id="KW-1185">Reference proteome</keyword>
<sequence length="40" mass="4519">MAWTSWPSGPLRRSLMSLAKLWSYWLNACPAPPRSMPSNA</sequence>
<evidence type="ECO:0000313" key="1">
    <source>
        <dbReference type="EMBL" id="MFB9069829.1"/>
    </source>
</evidence>
<name>A0ABV5FTN9_9MICC</name>
<reference evidence="1 2" key="1">
    <citation type="submission" date="2024-09" db="EMBL/GenBank/DDBJ databases">
        <authorList>
            <person name="Sun Q."/>
            <person name="Mori K."/>
        </authorList>
    </citation>
    <scope>NUCLEOTIDE SEQUENCE [LARGE SCALE GENOMIC DNA]</scope>
    <source>
        <strain evidence="1 2">CCM 7609</strain>
    </source>
</reference>
<gene>
    <name evidence="1" type="ORF">ACFFX0_00880</name>
</gene>